<organism evidence="3 4">
    <name type="scientific">Mycobacteroides abscessus</name>
    <dbReference type="NCBI Taxonomy" id="36809"/>
    <lineage>
        <taxon>Bacteria</taxon>
        <taxon>Bacillati</taxon>
        <taxon>Actinomycetota</taxon>
        <taxon>Actinomycetes</taxon>
        <taxon>Mycobacteriales</taxon>
        <taxon>Mycobacteriaceae</taxon>
        <taxon>Mycobacteroides</taxon>
    </lineage>
</organism>
<feature type="region of interest" description="Disordered" evidence="1">
    <location>
        <begin position="134"/>
        <end position="153"/>
    </location>
</feature>
<reference evidence="3 4" key="1">
    <citation type="submission" date="2018-08" db="EMBL/GenBank/DDBJ databases">
        <title>Linezolid Resistance in Mycobacterium abscessus: MIC Distribution and Comprehensive Investigation of Resistance Mechanisms.</title>
        <authorList>
            <person name="Ye M."/>
            <person name="Xu L."/>
            <person name="Zou Y."/>
            <person name="Li B."/>
            <person name="Guo Q."/>
            <person name="Zhang Y."/>
            <person name="Zhan M."/>
            <person name="Xu B."/>
            <person name="Yu F."/>
            <person name="Zhang Z."/>
            <person name="Chu H."/>
        </authorList>
    </citation>
    <scope>NUCLEOTIDE SEQUENCE [LARGE SCALE GENOMIC DNA]</scope>
    <source>
        <strain evidence="3 4">G143</strain>
    </source>
</reference>
<dbReference type="Proteomes" id="UP000284557">
    <property type="component" value="Unassembled WGS sequence"/>
</dbReference>
<protein>
    <recommendedName>
        <fullName evidence="5">Secreted protein</fullName>
    </recommendedName>
</protein>
<name>A0ABD7HGF8_9MYCO</name>
<keyword evidence="2" id="KW-0732">Signal</keyword>
<evidence type="ECO:0000313" key="3">
    <source>
        <dbReference type="EMBL" id="RIT28659.1"/>
    </source>
</evidence>
<evidence type="ECO:0000256" key="1">
    <source>
        <dbReference type="SAM" id="MobiDB-lite"/>
    </source>
</evidence>
<sequence>MTSKAAAKTMAVAIMLTMTMPTAAPASADPADDPAIYEVVSETIPVADIAYFDGTQFQRAEQVSLPWTTEVHVGDVTGRGYTTSRAEVRANWPIEPGSRSQRTGRTCLPCTENADGWTSVYRIDMRGASHARGRWFEPSRDHRRSTGKRTGRA</sequence>
<evidence type="ECO:0008006" key="5">
    <source>
        <dbReference type="Google" id="ProtNLM"/>
    </source>
</evidence>
<dbReference type="AlphaFoldDB" id="A0ABD7HGF8"/>
<gene>
    <name evidence="3" type="ORF">D2E76_27185</name>
</gene>
<feature type="compositionally biased region" description="Basic residues" evidence="1">
    <location>
        <begin position="141"/>
        <end position="153"/>
    </location>
</feature>
<dbReference type="InterPro" id="IPR038468">
    <property type="entry name" value="MmpS_C"/>
</dbReference>
<feature type="chain" id="PRO_5044890492" description="Secreted protein" evidence="2">
    <location>
        <begin position="29"/>
        <end position="153"/>
    </location>
</feature>
<accession>A0ABD7HGF8</accession>
<comment type="caution">
    <text evidence="3">The sequence shown here is derived from an EMBL/GenBank/DDBJ whole genome shotgun (WGS) entry which is preliminary data.</text>
</comment>
<dbReference type="Gene3D" id="2.60.40.2880">
    <property type="entry name" value="MmpS1-5, C-terminal soluble domain"/>
    <property type="match status" value="1"/>
</dbReference>
<evidence type="ECO:0000313" key="4">
    <source>
        <dbReference type="Proteomes" id="UP000284557"/>
    </source>
</evidence>
<dbReference type="EMBL" id="QXBN01000049">
    <property type="protein sequence ID" value="RIT28659.1"/>
    <property type="molecule type" value="Genomic_DNA"/>
</dbReference>
<feature type="signal peptide" evidence="2">
    <location>
        <begin position="1"/>
        <end position="28"/>
    </location>
</feature>
<evidence type="ECO:0000256" key="2">
    <source>
        <dbReference type="SAM" id="SignalP"/>
    </source>
</evidence>
<proteinExistence type="predicted"/>